<feature type="region of interest" description="Disordered" evidence="1">
    <location>
        <begin position="84"/>
        <end position="113"/>
    </location>
</feature>
<accession>A0A445I268</accession>
<evidence type="ECO:0000313" key="3">
    <source>
        <dbReference type="Proteomes" id="UP000289340"/>
    </source>
</evidence>
<keyword evidence="3" id="KW-1185">Reference proteome</keyword>
<sequence length="113" mass="12274">MGREGGGGGGSVKWSGGGGRKEKEEEGGGEEKKKDTKTKRIEYMATNNYTVHNEKTSFPQRRRGQIKAQIFSSMVEFVASIFSKDEKDKDDNNNDGGSAISTPPSTAYNSDGF</sequence>
<feature type="compositionally biased region" description="Basic and acidic residues" evidence="1">
    <location>
        <begin position="19"/>
        <end position="42"/>
    </location>
</feature>
<gene>
    <name evidence="2" type="ORF">D0Y65_029956</name>
</gene>
<feature type="compositionally biased region" description="Polar residues" evidence="1">
    <location>
        <begin position="99"/>
        <end position="113"/>
    </location>
</feature>
<proteinExistence type="predicted"/>
<reference evidence="2 3" key="1">
    <citation type="submission" date="2018-09" db="EMBL/GenBank/DDBJ databases">
        <title>A high-quality reference genome of wild soybean provides a powerful tool to mine soybean genomes.</title>
        <authorList>
            <person name="Xie M."/>
            <person name="Chung C.Y.L."/>
            <person name="Li M.-W."/>
            <person name="Wong F.-L."/>
            <person name="Chan T.-F."/>
            <person name="Lam H.-M."/>
        </authorList>
    </citation>
    <scope>NUCLEOTIDE SEQUENCE [LARGE SCALE GENOMIC DNA]</scope>
    <source>
        <strain evidence="3">cv. W05</strain>
        <tissue evidence="2">Hypocotyl of etiolated seedlings</tissue>
    </source>
</reference>
<feature type="compositionally biased region" description="Gly residues" evidence="1">
    <location>
        <begin position="1"/>
        <end position="18"/>
    </location>
</feature>
<protein>
    <submittedName>
        <fullName evidence="2">Uncharacterized protein</fullName>
    </submittedName>
</protein>
<comment type="caution">
    <text evidence="2">The sequence shown here is derived from an EMBL/GenBank/DDBJ whole genome shotgun (WGS) entry which is preliminary data.</text>
</comment>
<organism evidence="2 3">
    <name type="scientific">Glycine soja</name>
    <name type="common">Wild soybean</name>
    <dbReference type="NCBI Taxonomy" id="3848"/>
    <lineage>
        <taxon>Eukaryota</taxon>
        <taxon>Viridiplantae</taxon>
        <taxon>Streptophyta</taxon>
        <taxon>Embryophyta</taxon>
        <taxon>Tracheophyta</taxon>
        <taxon>Spermatophyta</taxon>
        <taxon>Magnoliopsida</taxon>
        <taxon>eudicotyledons</taxon>
        <taxon>Gunneridae</taxon>
        <taxon>Pentapetalae</taxon>
        <taxon>rosids</taxon>
        <taxon>fabids</taxon>
        <taxon>Fabales</taxon>
        <taxon>Fabaceae</taxon>
        <taxon>Papilionoideae</taxon>
        <taxon>50 kb inversion clade</taxon>
        <taxon>NPAAA clade</taxon>
        <taxon>indigoferoid/millettioid clade</taxon>
        <taxon>Phaseoleae</taxon>
        <taxon>Glycine</taxon>
        <taxon>Glycine subgen. Soja</taxon>
    </lineage>
</organism>
<dbReference type="PANTHER" id="PTHR37721:SF1">
    <property type="entry name" value="OS05G0464200 PROTEIN"/>
    <property type="match status" value="1"/>
</dbReference>
<feature type="compositionally biased region" description="Polar residues" evidence="1">
    <location>
        <begin position="45"/>
        <end position="59"/>
    </location>
</feature>
<evidence type="ECO:0000313" key="2">
    <source>
        <dbReference type="EMBL" id="RZB79986.1"/>
    </source>
</evidence>
<dbReference type="Proteomes" id="UP000289340">
    <property type="component" value="Chromosome 11"/>
</dbReference>
<dbReference type="PANTHER" id="PTHR37721">
    <property type="entry name" value="OS05G0464200 PROTEIN"/>
    <property type="match status" value="1"/>
</dbReference>
<dbReference type="EMBL" id="QZWG01000011">
    <property type="protein sequence ID" value="RZB79986.1"/>
    <property type="molecule type" value="Genomic_DNA"/>
</dbReference>
<evidence type="ECO:0000256" key="1">
    <source>
        <dbReference type="SAM" id="MobiDB-lite"/>
    </source>
</evidence>
<name>A0A445I268_GLYSO</name>
<feature type="region of interest" description="Disordered" evidence="1">
    <location>
        <begin position="1"/>
        <end position="62"/>
    </location>
</feature>
<dbReference type="AlphaFoldDB" id="A0A445I268"/>